<keyword evidence="3" id="KW-1185">Reference proteome</keyword>
<evidence type="ECO:0000256" key="1">
    <source>
        <dbReference type="SAM" id="MobiDB-lite"/>
    </source>
</evidence>
<dbReference type="Proteomes" id="UP000265520">
    <property type="component" value="Unassembled WGS sequence"/>
</dbReference>
<protein>
    <submittedName>
        <fullName evidence="2">Uncharacterized protein</fullName>
    </submittedName>
</protein>
<feature type="compositionally biased region" description="Low complexity" evidence="1">
    <location>
        <begin position="17"/>
        <end position="30"/>
    </location>
</feature>
<evidence type="ECO:0000313" key="2">
    <source>
        <dbReference type="EMBL" id="MCI42730.1"/>
    </source>
</evidence>
<dbReference type="EMBL" id="LXQA010308138">
    <property type="protein sequence ID" value="MCI42730.1"/>
    <property type="molecule type" value="Genomic_DNA"/>
</dbReference>
<proteinExistence type="predicted"/>
<feature type="region of interest" description="Disordered" evidence="1">
    <location>
        <begin position="1"/>
        <end position="49"/>
    </location>
</feature>
<accession>A0A392S3Y5</accession>
<name>A0A392S3Y5_9FABA</name>
<evidence type="ECO:0000313" key="3">
    <source>
        <dbReference type="Proteomes" id="UP000265520"/>
    </source>
</evidence>
<sequence length="49" mass="4785">TPMASTASTAPEKKGKAGASSASTASGVSTKQEKPAVSKNIPPAVETKV</sequence>
<dbReference type="AlphaFoldDB" id="A0A392S3Y5"/>
<reference evidence="2 3" key="1">
    <citation type="journal article" date="2018" name="Front. Plant Sci.">
        <title>Red Clover (Trifolium pratense) and Zigzag Clover (T. medium) - A Picture of Genomic Similarities and Differences.</title>
        <authorList>
            <person name="Dluhosova J."/>
            <person name="Istvanek J."/>
            <person name="Nedelnik J."/>
            <person name="Repkova J."/>
        </authorList>
    </citation>
    <scope>NUCLEOTIDE SEQUENCE [LARGE SCALE GENOMIC DNA]</scope>
    <source>
        <strain evidence="3">cv. 10/8</strain>
        <tissue evidence="2">Leaf</tissue>
    </source>
</reference>
<feature type="non-terminal residue" evidence="2">
    <location>
        <position position="1"/>
    </location>
</feature>
<comment type="caution">
    <text evidence="2">The sequence shown here is derived from an EMBL/GenBank/DDBJ whole genome shotgun (WGS) entry which is preliminary data.</text>
</comment>
<organism evidence="2 3">
    <name type="scientific">Trifolium medium</name>
    <dbReference type="NCBI Taxonomy" id="97028"/>
    <lineage>
        <taxon>Eukaryota</taxon>
        <taxon>Viridiplantae</taxon>
        <taxon>Streptophyta</taxon>
        <taxon>Embryophyta</taxon>
        <taxon>Tracheophyta</taxon>
        <taxon>Spermatophyta</taxon>
        <taxon>Magnoliopsida</taxon>
        <taxon>eudicotyledons</taxon>
        <taxon>Gunneridae</taxon>
        <taxon>Pentapetalae</taxon>
        <taxon>rosids</taxon>
        <taxon>fabids</taxon>
        <taxon>Fabales</taxon>
        <taxon>Fabaceae</taxon>
        <taxon>Papilionoideae</taxon>
        <taxon>50 kb inversion clade</taxon>
        <taxon>NPAAA clade</taxon>
        <taxon>Hologalegina</taxon>
        <taxon>IRL clade</taxon>
        <taxon>Trifolieae</taxon>
        <taxon>Trifolium</taxon>
    </lineage>
</organism>